<dbReference type="Pfam" id="PF16201">
    <property type="entry name" value="NopRA1"/>
    <property type="match status" value="1"/>
</dbReference>
<feature type="compositionally biased region" description="Basic and acidic residues" evidence="1">
    <location>
        <begin position="16"/>
        <end position="28"/>
    </location>
</feature>
<dbReference type="Proteomes" id="UP000239563">
    <property type="component" value="Chromosome IX"/>
</dbReference>
<feature type="domain" description="URB1 central HEAT repeat" evidence="4">
    <location>
        <begin position="820"/>
        <end position="1016"/>
    </location>
</feature>
<feature type="region of interest" description="Disordered" evidence="1">
    <location>
        <begin position="740"/>
        <end position="777"/>
    </location>
</feature>
<gene>
    <name evidence="5" type="ORF">SRS1_11168</name>
</gene>
<dbReference type="InterPro" id="IPR032436">
    <property type="entry name" value="URB1_C"/>
</dbReference>
<dbReference type="InterPro" id="IPR021714">
    <property type="entry name" value="URB1_N"/>
</dbReference>
<dbReference type="GO" id="GO:0000466">
    <property type="term" value="P:maturation of 5.8S rRNA from tricistronic rRNA transcript (SSU-rRNA, 5.8S rRNA, LSU-rRNA)"/>
    <property type="evidence" value="ECO:0007669"/>
    <property type="project" value="TreeGrafter"/>
</dbReference>
<dbReference type="PANTHER" id="PTHR13500:SF0">
    <property type="entry name" value="NUCLEOLAR PRE-RIBOSOMAL-ASSOCIATED PROTEIN 1"/>
    <property type="match status" value="1"/>
</dbReference>
<feature type="compositionally biased region" description="Acidic residues" evidence="1">
    <location>
        <begin position="1357"/>
        <end position="1387"/>
    </location>
</feature>
<evidence type="ECO:0000259" key="2">
    <source>
        <dbReference type="Pfam" id="PF11707"/>
    </source>
</evidence>
<organism evidence="5 6">
    <name type="scientific">Sporisorium reilianum f. sp. reilianum</name>
    <dbReference type="NCBI Taxonomy" id="72559"/>
    <lineage>
        <taxon>Eukaryota</taxon>
        <taxon>Fungi</taxon>
        <taxon>Dikarya</taxon>
        <taxon>Basidiomycota</taxon>
        <taxon>Ustilaginomycotina</taxon>
        <taxon>Ustilaginomycetes</taxon>
        <taxon>Ustilaginales</taxon>
        <taxon>Ustilaginaceae</taxon>
        <taxon>Sporisorium</taxon>
    </lineage>
</organism>
<dbReference type="SUPFAM" id="SSF48371">
    <property type="entry name" value="ARM repeat"/>
    <property type="match status" value="1"/>
</dbReference>
<dbReference type="InterPro" id="IPR039844">
    <property type="entry name" value="URB1"/>
</dbReference>
<proteinExistence type="predicted"/>
<feature type="compositionally biased region" description="Acidic residues" evidence="1">
    <location>
        <begin position="763"/>
        <end position="777"/>
    </location>
</feature>
<feature type="region of interest" description="Disordered" evidence="1">
    <location>
        <begin position="1714"/>
        <end position="1735"/>
    </location>
</feature>
<dbReference type="InterPro" id="IPR016024">
    <property type="entry name" value="ARM-type_fold"/>
</dbReference>
<sequence>MVDKRKRAGSDAASSTHHDSDDGSHHEQQIVPEQAAEEETTKQNKTLVPFADGAELHEALKTPSADLLRLLLSRLRSQTTLSFAENTQRSTIPASDKRIQLVKDYCQLCETQASNSGPSTSAAASIFSTWELADRQDLPTLLHLPIFCLAQSLALLSIHYPTHALGSNIVERILSPNQPWLSMLHNYISNLGGAKFASSKQRDARSSKGSDVAALAALVLLREISTFAKGRYASKLFDSFNWSMKVLPHIFNMRRRSNRKSKSSKKAQFAQDVSLRRPDIRTLYILFLLSFLQQSYSYTLKLRLLDLGRDFLPGILKGLPQDPPDVVQTVLLHLHDDLVKDTKIPRSKKVEFWNEWACSCVVQLYSREDEHVLIHADTQQVENPSVAELAHHFLLSICTNPGFGICYPDRGWYPRKAAVSADAVDATGQGRNDALIDGADNDGFAADNNVMQKGKQSGGGSIYNKVLSGVIRQLSPAEDLRQQELALSILTACPELVGPYLESSCAGLSVDPRPSSRWLCNMAYFGRVVGLQLPSFRNAKVEHLESSEASAAGALIPHAHRLFASEPPPMSSILANILPGPFHRALFSQGLNHADQLVRYSSCALLCRCLDRMVRFRNVCISAISELDEDENGPWRRRLDALEMEARRRIPDISIVIQILQVATSRSSANGHAQANGAEVSADNDASNTVSEKDSMMISTEAALRLLSLYYQAVPSSAFDVRFNAGKLLTNAFIHSSATASAQPAQEDAEMANGTAGTTEGSADGEAEENSDDEADEYDSGEINLEALCQVHTLRILSHSARAASFDWTAKPTGSSNNLSYLGLLLTLFVSTPLHQVKQACEDLLRSLLATSSIFEHYPSELDAWLASLPQSDARSAAGQEQSAGGVGHHLSVEQQSVVAFLDECMLRCAKTPYRYIEAVRQYVQEHGQAHESSGSGRHSKGTAVSADLLGSPWLMAVFEQFTIRVEKGLFATDDDTVVALTAFFARLLPTLCAYSRQTSALEAMAGRISDCIQGNAKYAASSLASTLLSKIRSIRTAPGASPQKTNKQRSQSAVSALFLGSSTPENLRTRLRNADRPLTQAQVLELYQATQALHDNGFASVAQILEELDPAAENIVSAVFQGKEEVAYGAVPVLHLPAKAMFVAPVRDDFMSTVDADEAQALVPWNSKDQVRLAIWTALVRSQSGEENDDELLPHVASLLSMADVSGHLSDEDFKHFLFVDGVATFDSGMHGESTTGVLCKISDLVVQYLDPKRKQHAQMVLSVYDQVEQDEAFNGDFFRSMTKLVPFLPDDRAIEVLEKCTHALETREPEADVSLLAAETLSVLVASLDSKSKIWSQLMLRLQDIVEAALKPREDDEGEDDEGEDDEGEDDDDEEEEDERNDDEAMASRQQLLFGIIQSILQHAHQHANSSGLQDIGNVDFSELAETSAIVPAMDGALVAAIHASPALASSVATAVQSILTGARDPDQERFLRALPSTLLTLLSAMLEQDAPALAGHEWTQEHVEPVVDLTASAILDEPHSGETVQKHAACLVTSVQCAHKFGWAQTQNQVGSKLFDFVKSAVDTAPSKAFRRSLLEVLLGLIEKVPDLPRLTEILQATTNAALLWLVRRFAEDSNDSTDLVQTIVLFTLLVERISDDERFDVQLKKSLVDPVVQAAIKNRLRAADQMQLVQALCVHSNLEPTHLSRYLGALSAHSDFNSVMRGTAVIQRPLQPDADALGDEPEEEEEADSGKADQLKQLMVELVYTIARRDGKALLRAPLLTKLMTFYGASLSHSDRMLLALFRQFEQEDGQSFAGLVHGWTLPSSSGGASSAVGGGGQDTLEALQSLDANVVFATCTEYPRSLSLRNTIYSGYGDDDAGLPGQVYGKHTDAAQRYDPVFVASLLAGVTLPDVKLSGLQWVAVFASNAPGLAVCGLSSRCADMRRASLTLVSNLYLAMREAEFQEKEHLTMLLDLLRDALDTTSTVQDSPASTAAAPYLPTTTTLFIAHALRAVTTPGTFMYPIISHFLLQRPALDITDVPLLYSLLYTASDKYRQERMWMLRLLRDVARSGGGSDWKIFKRRRTWELLASLYDACDAGSAGSSERAVEETSIRALVEDTTAWLVRKGDVAIELVTRRGLLTWMWQQAVREGVGAIAEMHVGADEAVGAQVAMAPAGTLRSVWMLLLAQLTGSVDLDRLNRATDSAWLAPTITLTLTTIKALHACSAPSRSPSLPRVSPDVARTIANCTTLVLDRIVPFAAATFWRTSIVEALERVMDVADAAMRVDAADAVWRGCCVRVQRCALALAEGQEGQTELVRVVRRSTGVCRRFDAETAALVTSTLF</sequence>
<name>A0A2N8UGD7_9BASI</name>
<evidence type="ECO:0000313" key="5">
    <source>
        <dbReference type="EMBL" id="SJX63819.1"/>
    </source>
</evidence>
<feature type="domain" description="URB1 C-terminal" evidence="3">
    <location>
        <begin position="1913"/>
        <end position="2126"/>
    </location>
</feature>
<dbReference type="InterPro" id="IPR059018">
    <property type="entry name" value="HEAT_URB1"/>
</dbReference>
<dbReference type="GO" id="GO:0000463">
    <property type="term" value="P:maturation of LSU-rRNA from tricistronic rRNA transcript (SSU-rRNA, 5.8S rRNA, LSU-rRNA)"/>
    <property type="evidence" value="ECO:0007669"/>
    <property type="project" value="TreeGrafter"/>
</dbReference>
<dbReference type="EMBL" id="LT795062">
    <property type="protein sequence ID" value="SJX63819.1"/>
    <property type="molecule type" value="Genomic_DNA"/>
</dbReference>
<protein>
    <submittedName>
        <fullName evidence="5">Related to URB1-nucleolar protein required for the normal accumulation of 25S and 5.8S rRNAs</fullName>
    </submittedName>
</protein>
<evidence type="ECO:0000313" key="6">
    <source>
        <dbReference type="Proteomes" id="UP000239563"/>
    </source>
</evidence>
<feature type="region of interest" description="Disordered" evidence="1">
    <location>
        <begin position="670"/>
        <end position="693"/>
    </location>
</feature>
<feature type="domain" description="URB1 N-terminal" evidence="2">
    <location>
        <begin position="124"/>
        <end position="521"/>
    </location>
</feature>
<dbReference type="PANTHER" id="PTHR13500">
    <property type="entry name" value="NUCLEOLAR PRERIBOSOMAL-ASSOCIATED PROTEIN 1"/>
    <property type="match status" value="1"/>
</dbReference>
<feature type="compositionally biased region" description="Acidic residues" evidence="1">
    <location>
        <begin position="1720"/>
        <end position="1731"/>
    </location>
</feature>
<dbReference type="Pfam" id="PF11707">
    <property type="entry name" value="Npa1"/>
    <property type="match status" value="1"/>
</dbReference>
<accession>A0A2N8UGD7</accession>
<reference evidence="5 6" key="1">
    <citation type="submission" date="2017-02" db="EMBL/GenBank/DDBJ databases">
        <authorList>
            <person name="Peterson S.W."/>
        </authorList>
    </citation>
    <scope>NUCLEOTIDE SEQUENCE [LARGE SCALE GENOMIC DNA]</scope>
    <source>
        <strain evidence="5 6">SRS1_H2-8</strain>
    </source>
</reference>
<dbReference type="Pfam" id="PF26140">
    <property type="entry name" value="HEAT_URB1"/>
    <property type="match status" value="1"/>
</dbReference>
<evidence type="ECO:0000256" key="1">
    <source>
        <dbReference type="SAM" id="MobiDB-lite"/>
    </source>
</evidence>
<evidence type="ECO:0000259" key="3">
    <source>
        <dbReference type="Pfam" id="PF16201"/>
    </source>
</evidence>
<dbReference type="GO" id="GO:0005730">
    <property type="term" value="C:nucleolus"/>
    <property type="evidence" value="ECO:0007669"/>
    <property type="project" value="TreeGrafter"/>
</dbReference>
<feature type="region of interest" description="Disordered" evidence="1">
    <location>
        <begin position="1"/>
        <end position="43"/>
    </location>
</feature>
<evidence type="ECO:0000259" key="4">
    <source>
        <dbReference type="Pfam" id="PF26140"/>
    </source>
</evidence>
<feature type="region of interest" description="Disordered" evidence="1">
    <location>
        <begin position="1352"/>
        <end position="1387"/>
    </location>
</feature>